<evidence type="ECO:0000256" key="10">
    <source>
        <dbReference type="ARBA" id="ARBA00022741"/>
    </source>
</evidence>
<reference evidence="17 18" key="1">
    <citation type="submission" date="2018-12" db="EMBL/GenBank/DDBJ databases">
        <authorList>
            <person name="Yu L."/>
        </authorList>
    </citation>
    <scope>NUCLEOTIDE SEQUENCE [LARGE SCALE GENOMIC DNA]</scope>
    <source>
        <strain evidence="17 18">HAW-EB2</strain>
    </source>
</reference>
<comment type="catalytic activity">
    <reaction evidence="1 14">
        <text>adenosylcob(III)inamide + ATP = adenosylcob(III)inamide phosphate + ADP + H(+)</text>
        <dbReference type="Rhea" id="RHEA:15769"/>
        <dbReference type="ChEBI" id="CHEBI:2480"/>
        <dbReference type="ChEBI" id="CHEBI:15378"/>
        <dbReference type="ChEBI" id="CHEBI:30616"/>
        <dbReference type="ChEBI" id="CHEBI:58502"/>
        <dbReference type="ChEBI" id="CHEBI:456216"/>
        <dbReference type="EC" id="2.7.1.156"/>
    </reaction>
</comment>
<evidence type="ECO:0000256" key="7">
    <source>
        <dbReference type="ARBA" id="ARBA00007490"/>
    </source>
</evidence>
<keyword evidence="12 14" id="KW-0067">ATP-binding</keyword>
<keyword evidence="18" id="KW-1185">Reference proteome</keyword>
<feature type="binding site" evidence="16">
    <location>
        <begin position="32"/>
        <end position="34"/>
    </location>
    <ligand>
        <name>GTP</name>
        <dbReference type="ChEBI" id="CHEBI:37565"/>
    </ligand>
</feature>
<evidence type="ECO:0000256" key="13">
    <source>
        <dbReference type="ARBA" id="ARBA00023134"/>
    </source>
</evidence>
<dbReference type="RefSeq" id="WP_126520300.1">
    <property type="nucleotide sequence ID" value="NZ_RXNU01000005.1"/>
</dbReference>
<comment type="caution">
    <text evidence="17">The sequence shown here is derived from an EMBL/GenBank/DDBJ whole genome shotgun (WGS) entry which is preliminary data.</text>
</comment>
<evidence type="ECO:0000256" key="16">
    <source>
        <dbReference type="PIRSR" id="PIRSR006135-2"/>
    </source>
</evidence>
<name>A0A431WU93_9GAMM</name>
<evidence type="ECO:0000313" key="18">
    <source>
        <dbReference type="Proteomes" id="UP000267448"/>
    </source>
</evidence>
<keyword evidence="17" id="KW-0548">Nucleotidyltransferase</keyword>
<dbReference type="Proteomes" id="UP000267448">
    <property type="component" value="Unassembled WGS sequence"/>
</dbReference>
<comment type="catalytic activity">
    <reaction evidence="3">
        <text>adenosylcob(III)inamide + GTP = adenosylcob(III)inamide phosphate + GDP + H(+)</text>
        <dbReference type="Rhea" id="RHEA:15765"/>
        <dbReference type="ChEBI" id="CHEBI:2480"/>
        <dbReference type="ChEBI" id="CHEBI:15378"/>
        <dbReference type="ChEBI" id="CHEBI:37565"/>
        <dbReference type="ChEBI" id="CHEBI:58189"/>
        <dbReference type="ChEBI" id="CHEBI:58502"/>
        <dbReference type="EC" id="2.7.1.156"/>
    </reaction>
</comment>
<evidence type="ECO:0000256" key="12">
    <source>
        <dbReference type="ARBA" id="ARBA00022840"/>
    </source>
</evidence>
<evidence type="ECO:0000256" key="15">
    <source>
        <dbReference type="PIRSR" id="PIRSR006135-1"/>
    </source>
</evidence>
<dbReference type="GO" id="GO:0043752">
    <property type="term" value="F:adenosylcobinamide kinase activity"/>
    <property type="evidence" value="ECO:0007669"/>
    <property type="project" value="UniProtKB-EC"/>
</dbReference>
<dbReference type="Gene3D" id="3.40.50.300">
    <property type="entry name" value="P-loop containing nucleotide triphosphate hydrolases"/>
    <property type="match status" value="1"/>
</dbReference>
<dbReference type="Pfam" id="PF02283">
    <property type="entry name" value="CobU"/>
    <property type="match status" value="1"/>
</dbReference>
<organism evidence="17 18">
    <name type="scientific">Shewanella canadensis</name>
    <dbReference type="NCBI Taxonomy" id="271096"/>
    <lineage>
        <taxon>Bacteria</taxon>
        <taxon>Pseudomonadati</taxon>
        <taxon>Pseudomonadota</taxon>
        <taxon>Gammaproteobacteria</taxon>
        <taxon>Alteromonadales</taxon>
        <taxon>Shewanellaceae</taxon>
        <taxon>Shewanella</taxon>
    </lineage>
</organism>
<dbReference type="PANTHER" id="PTHR34848:SF1">
    <property type="entry name" value="BIFUNCTIONAL ADENOSYLCOBALAMIN BIOSYNTHESIS PROTEIN COBU"/>
    <property type="match status" value="1"/>
</dbReference>
<dbReference type="EC" id="2.7.7.62" evidence="14"/>
<sequence length="189" mass="20537">MISLYIGGARSGKSGLAEQEVSDIALPTTYIATATASVSMAERIALHREQRPDEWKTEEIPLELASALTQIDTKQSVIIIDCLTLWLTNQLMAKHCLIDEIERLCDTFTSLQCHLVLVSTEVGQSLIPDDEMSQQFVTASGLMHQKIAAIADKVSFCQSKIAICLKAPDLLVCETIKSAIAETATEGGI</sequence>
<dbReference type="GO" id="GO:0005524">
    <property type="term" value="F:ATP binding"/>
    <property type="evidence" value="ECO:0007669"/>
    <property type="project" value="UniProtKB-UniRule"/>
</dbReference>
<keyword evidence="10 14" id="KW-0547">Nucleotide-binding</keyword>
<keyword evidence="9 14" id="KW-0808">Transferase</keyword>
<evidence type="ECO:0000256" key="8">
    <source>
        <dbReference type="ARBA" id="ARBA00022573"/>
    </source>
</evidence>
<dbReference type="GO" id="GO:0005525">
    <property type="term" value="F:GTP binding"/>
    <property type="evidence" value="ECO:0007669"/>
    <property type="project" value="UniProtKB-UniRule"/>
</dbReference>
<feature type="active site" description="GMP-histidine intermediate" evidence="15">
    <location>
        <position position="47"/>
    </location>
</feature>
<dbReference type="PANTHER" id="PTHR34848">
    <property type="match status" value="1"/>
</dbReference>
<proteinExistence type="inferred from homology"/>
<dbReference type="EC" id="2.7.1.156" evidence="14"/>
<comment type="similarity">
    <text evidence="7 14">Belongs to the CobU/CobP family.</text>
</comment>
<comment type="function">
    <text evidence="4 14">Catalyzes ATP-dependent phosphorylation of adenosylcobinamide and addition of GMP to adenosylcobinamide phosphate.</text>
</comment>
<dbReference type="PIRSF" id="PIRSF006135">
    <property type="entry name" value="CobU"/>
    <property type="match status" value="1"/>
</dbReference>
<evidence type="ECO:0000256" key="4">
    <source>
        <dbReference type="ARBA" id="ARBA00003889"/>
    </source>
</evidence>
<keyword evidence="13 14" id="KW-0342">GTP-binding</keyword>
<evidence type="ECO:0000256" key="5">
    <source>
        <dbReference type="ARBA" id="ARBA00004692"/>
    </source>
</evidence>
<evidence type="ECO:0000256" key="9">
    <source>
        <dbReference type="ARBA" id="ARBA00022679"/>
    </source>
</evidence>
<feature type="binding site" evidence="16">
    <location>
        <position position="59"/>
    </location>
    <ligand>
        <name>GTP</name>
        <dbReference type="ChEBI" id="CHEBI:37565"/>
    </ligand>
</feature>
<dbReference type="OrthoDB" id="9788370at2"/>
<accession>A0A431WU93</accession>
<dbReference type="InterPro" id="IPR003203">
    <property type="entry name" value="CobU/CobP"/>
</dbReference>
<evidence type="ECO:0000256" key="1">
    <source>
        <dbReference type="ARBA" id="ARBA00000312"/>
    </source>
</evidence>
<evidence type="ECO:0000256" key="6">
    <source>
        <dbReference type="ARBA" id="ARBA00005159"/>
    </source>
</evidence>
<evidence type="ECO:0000256" key="14">
    <source>
        <dbReference type="PIRNR" id="PIRNR006135"/>
    </source>
</evidence>
<keyword evidence="11 14" id="KW-0418">Kinase</keyword>
<comment type="catalytic activity">
    <reaction evidence="2 14">
        <text>adenosylcob(III)inamide phosphate + GTP + H(+) = adenosylcob(III)inamide-GDP + diphosphate</text>
        <dbReference type="Rhea" id="RHEA:22712"/>
        <dbReference type="ChEBI" id="CHEBI:15378"/>
        <dbReference type="ChEBI" id="CHEBI:33019"/>
        <dbReference type="ChEBI" id="CHEBI:37565"/>
        <dbReference type="ChEBI" id="CHEBI:58502"/>
        <dbReference type="ChEBI" id="CHEBI:60487"/>
        <dbReference type="EC" id="2.7.7.62"/>
    </reaction>
</comment>
<evidence type="ECO:0000256" key="11">
    <source>
        <dbReference type="ARBA" id="ARBA00022777"/>
    </source>
</evidence>
<dbReference type="UniPathway" id="UPA00148">
    <property type="reaction ID" value="UER00236"/>
</dbReference>
<dbReference type="EMBL" id="RXNU01000005">
    <property type="protein sequence ID" value="RTR38684.1"/>
    <property type="molecule type" value="Genomic_DNA"/>
</dbReference>
<gene>
    <name evidence="17" type="ORF">EKG38_10920</name>
</gene>
<comment type="pathway">
    <text evidence="5 14">Cofactor biosynthesis; adenosylcobalamin biosynthesis; adenosylcobalamin from cob(II)yrinate a,c-diamide: step 6/7.</text>
</comment>
<feature type="binding site" evidence="16">
    <location>
        <begin position="48"/>
        <end position="51"/>
    </location>
    <ligand>
        <name>GTP</name>
        <dbReference type="ChEBI" id="CHEBI:37565"/>
    </ligand>
</feature>
<keyword evidence="8 14" id="KW-0169">Cobalamin biosynthesis</keyword>
<dbReference type="AlphaFoldDB" id="A0A431WU93"/>
<feature type="binding site" evidence="16">
    <location>
        <begin position="7"/>
        <end position="14"/>
    </location>
    <ligand>
        <name>GTP</name>
        <dbReference type="ChEBI" id="CHEBI:37565"/>
    </ligand>
</feature>
<evidence type="ECO:0000313" key="17">
    <source>
        <dbReference type="EMBL" id="RTR38684.1"/>
    </source>
</evidence>
<evidence type="ECO:0000256" key="3">
    <source>
        <dbReference type="ARBA" id="ARBA00001522"/>
    </source>
</evidence>
<dbReference type="SUPFAM" id="SSF52540">
    <property type="entry name" value="P-loop containing nucleoside triphosphate hydrolases"/>
    <property type="match status" value="1"/>
</dbReference>
<dbReference type="GO" id="GO:0009236">
    <property type="term" value="P:cobalamin biosynthetic process"/>
    <property type="evidence" value="ECO:0007669"/>
    <property type="project" value="UniProtKB-UniRule"/>
</dbReference>
<protein>
    <recommendedName>
        <fullName evidence="14">Bifunctional adenosylcobalamin biosynthesis protein</fullName>
        <ecNumber evidence="14">2.7.1.156</ecNumber>
        <ecNumber evidence="14">2.7.7.62</ecNumber>
    </recommendedName>
</protein>
<dbReference type="CDD" id="cd00544">
    <property type="entry name" value="CobU"/>
    <property type="match status" value="1"/>
</dbReference>
<dbReference type="GO" id="GO:0008820">
    <property type="term" value="F:cobinamide phosphate guanylyltransferase activity"/>
    <property type="evidence" value="ECO:0007669"/>
    <property type="project" value="UniProtKB-UniRule"/>
</dbReference>
<feature type="binding site" evidence="16">
    <location>
        <position position="81"/>
    </location>
    <ligand>
        <name>GTP</name>
        <dbReference type="ChEBI" id="CHEBI:37565"/>
    </ligand>
</feature>
<evidence type="ECO:0000256" key="2">
    <source>
        <dbReference type="ARBA" id="ARBA00000711"/>
    </source>
</evidence>
<dbReference type="InterPro" id="IPR027417">
    <property type="entry name" value="P-loop_NTPase"/>
</dbReference>
<comment type="pathway">
    <text evidence="6 14">Cofactor biosynthesis; adenosylcobalamin biosynthesis; adenosylcobalamin from cob(II)yrinate a,c-diamide: step 5/7.</text>
</comment>